<evidence type="ECO:0000313" key="11">
    <source>
        <dbReference type="Proteomes" id="UP000254051"/>
    </source>
</evidence>
<keyword evidence="5 9" id="KW-1133">Transmembrane helix</keyword>
<feature type="transmembrane region" description="Helical" evidence="9">
    <location>
        <begin position="350"/>
        <end position="376"/>
    </location>
</feature>
<evidence type="ECO:0000256" key="2">
    <source>
        <dbReference type="ARBA" id="ARBA00009904"/>
    </source>
</evidence>
<protein>
    <submittedName>
        <fullName evidence="10">V/A-type H+-transporting ATPase subunit I</fullName>
    </submittedName>
</protein>
<dbReference type="EMBL" id="UHJJ01000005">
    <property type="protein sequence ID" value="SUQ14277.1"/>
    <property type="molecule type" value="Genomic_DNA"/>
</dbReference>
<dbReference type="PANTHER" id="PTHR11629">
    <property type="entry name" value="VACUOLAR PROTON ATPASES"/>
    <property type="match status" value="1"/>
</dbReference>
<dbReference type="AlphaFoldDB" id="A0A315ZWZ4"/>
<feature type="coiled-coil region" evidence="8">
    <location>
        <begin position="82"/>
        <end position="119"/>
    </location>
</feature>
<feature type="transmembrane region" description="Helical" evidence="9">
    <location>
        <begin position="595"/>
        <end position="616"/>
    </location>
</feature>
<evidence type="ECO:0000256" key="7">
    <source>
        <dbReference type="ARBA" id="ARBA00023136"/>
    </source>
</evidence>
<gene>
    <name evidence="10" type="ORF">SAMN05216529_105253</name>
</gene>
<feature type="transmembrane region" description="Helical" evidence="9">
    <location>
        <begin position="471"/>
        <end position="494"/>
    </location>
</feature>
<feature type="transmembrane region" description="Helical" evidence="9">
    <location>
        <begin position="432"/>
        <end position="459"/>
    </location>
</feature>
<proteinExistence type="inferred from homology"/>
<dbReference type="GO" id="GO:0016471">
    <property type="term" value="C:vacuolar proton-transporting V-type ATPase complex"/>
    <property type="evidence" value="ECO:0007669"/>
    <property type="project" value="TreeGrafter"/>
</dbReference>
<evidence type="ECO:0000256" key="1">
    <source>
        <dbReference type="ARBA" id="ARBA00004141"/>
    </source>
</evidence>
<keyword evidence="6" id="KW-0406">Ion transport</keyword>
<dbReference type="GO" id="GO:0046961">
    <property type="term" value="F:proton-transporting ATPase activity, rotational mechanism"/>
    <property type="evidence" value="ECO:0007669"/>
    <property type="project" value="InterPro"/>
</dbReference>
<name>A0A315ZWZ4_9FIRM</name>
<comment type="subcellular location">
    <subcellularLocation>
        <location evidence="1">Membrane</location>
        <topology evidence="1">Multi-pass membrane protein</topology>
    </subcellularLocation>
</comment>
<dbReference type="GO" id="GO:0007035">
    <property type="term" value="P:vacuolar acidification"/>
    <property type="evidence" value="ECO:0007669"/>
    <property type="project" value="TreeGrafter"/>
</dbReference>
<feature type="transmembrane region" description="Helical" evidence="9">
    <location>
        <begin position="563"/>
        <end position="583"/>
    </location>
</feature>
<comment type="similarity">
    <text evidence="2">Belongs to the V-ATPase 116 kDa subunit family.</text>
</comment>
<keyword evidence="11" id="KW-1185">Reference proteome</keyword>
<feature type="transmembrane region" description="Helical" evidence="9">
    <location>
        <begin position="388"/>
        <end position="412"/>
    </location>
</feature>
<keyword evidence="8" id="KW-0175">Coiled coil</keyword>
<dbReference type="InterPro" id="IPR002490">
    <property type="entry name" value="V-ATPase_116kDa_su"/>
</dbReference>
<reference evidence="11" key="1">
    <citation type="submission" date="2017-07" db="EMBL/GenBank/DDBJ databases">
        <authorList>
            <person name="Varghese N."/>
            <person name="Submissions S."/>
        </authorList>
    </citation>
    <scope>NUCLEOTIDE SEQUENCE [LARGE SCALE GENOMIC DNA]</scope>
    <source>
        <strain evidence="11">NLAE-zl-C134</strain>
    </source>
</reference>
<sequence>MIVKMKFINISGPRNDIDRVTDLYLSRYEIQLESALSELKTIDDLRPFVEINPYRDALNKAILFVDYLQNPENIIPDDSLGLNDMFEVIRKANESYMELQEKKEEHKKKIDSLRKKQQTISPFRPIDCELGQVLNYKYIAYRFGRIAVEYYNKMNKYLMDGLSAIFVEGERDESYVYGAYFVSPGESQKVDAVFRSLHFETIKLSDEFRKTPAEEYHRLVREIYNVTQEVEELDKAAGEMLLTHAPQLIAARNRLEELANNFDVRKMAARVENQKEDYYILCGWMSEKDIEMFLLEVEDDDKVFVVVEDIPNTYFSEPPTKLKNPGIFKPFEMFIQMYGLPSHNEMDPTIFVGLTYSFIFGVMFGDVGQGLLLLIGGGLIYCFKKIPLAGIIATTGIFSMIFGFMFGSVFGFENVIPPLWLRPIENMTMLPFIGKLNTVFIVSVAFGMGIILIAMLLHIINAIRARDTENIWFDSNGIAGFIFYLSAVVTIVLFMTGHKLPGGIVMAVMFGVPLLFILFKKPITRKIQKRADTMEGSAGMFLIQGFFELFETLLSYFSNTLSFVRIGAFAVSHTAIMEVVLLLSGAESGSPNWAGVIFGNLFVCGFEGLIVGIQVLRLEYYEMFSRFYKGGGRAFEPYTKKTKKAMRK</sequence>
<dbReference type="Pfam" id="PF01496">
    <property type="entry name" value="V_ATPase_I"/>
    <property type="match status" value="1"/>
</dbReference>
<keyword evidence="3" id="KW-0813">Transport</keyword>
<evidence type="ECO:0000256" key="8">
    <source>
        <dbReference type="SAM" id="Coils"/>
    </source>
</evidence>
<keyword evidence="4 9" id="KW-0812">Transmembrane</keyword>
<dbReference type="GO" id="GO:0051117">
    <property type="term" value="F:ATPase binding"/>
    <property type="evidence" value="ECO:0007669"/>
    <property type="project" value="TreeGrafter"/>
</dbReference>
<dbReference type="RefSeq" id="WP_109711006.1">
    <property type="nucleotide sequence ID" value="NZ_QGDS01000005.1"/>
</dbReference>
<evidence type="ECO:0000256" key="5">
    <source>
        <dbReference type="ARBA" id="ARBA00022989"/>
    </source>
</evidence>
<evidence type="ECO:0000256" key="3">
    <source>
        <dbReference type="ARBA" id="ARBA00022448"/>
    </source>
</evidence>
<organism evidence="10 11">
    <name type="scientific">Faecalicatena contorta</name>
    <dbReference type="NCBI Taxonomy" id="39482"/>
    <lineage>
        <taxon>Bacteria</taxon>
        <taxon>Bacillati</taxon>
        <taxon>Bacillota</taxon>
        <taxon>Clostridia</taxon>
        <taxon>Lachnospirales</taxon>
        <taxon>Lachnospiraceae</taxon>
        <taxon>Faecalicatena</taxon>
    </lineage>
</organism>
<dbReference type="Proteomes" id="UP000254051">
    <property type="component" value="Unassembled WGS sequence"/>
</dbReference>
<accession>A0A315ZWZ4</accession>
<dbReference type="GO" id="GO:0033179">
    <property type="term" value="C:proton-transporting V-type ATPase, V0 domain"/>
    <property type="evidence" value="ECO:0007669"/>
    <property type="project" value="InterPro"/>
</dbReference>
<evidence type="ECO:0000256" key="4">
    <source>
        <dbReference type="ARBA" id="ARBA00022692"/>
    </source>
</evidence>
<dbReference type="OrthoDB" id="9803814at2"/>
<evidence type="ECO:0000256" key="9">
    <source>
        <dbReference type="SAM" id="Phobius"/>
    </source>
</evidence>
<feature type="transmembrane region" description="Helical" evidence="9">
    <location>
        <begin position="500"/>
        <end position="519"/>
    </location>
</feature>
<keyword evidence="7 9" id="KW-0472">Membrane</keyword>
<evidence type="ECO:0000313" key="10">
    <source>
        <dbReference type="EMBL" id="SUQ14277.1"/>
    </source>
</evidence>
<dbReference type="PANTHER" id="PTHR11629:SF63">
    <property type="entry name" value="V-TYPE PROTON ATPASE SUBUNIT A"/>
    <property type="match status" value="1"/>
</dbReference>
<evidence type="ECO:0000256" key="6">
    <source>
        <dbReference type="ARBA" id="ARBA00023065"/>
    </source>
</evidence>